<dbReference type="PRINTS" id="PR01369">
    <property type="entry name" value="INTIMIN"/>
</dbReference>
<dbReference type="InterPro" id="IPR003344">
    <property type="entry name" value="Big_1_dom"/>
</dbReference>
<dbReference type="InterPro" id="IPR051715">
    <property type="entry name" value="Intimin-Invasin_domain"/>
</dbReference>
<feature type="domain" description="Big-1" evidence="4">
    <location>
        <begin position="584"/>
        <end position="679"/>
    </location>
</feature>
<proteinExistence type="inferred from homology"/>
<dbReference type="Proteomes" id="UP000254454">
    <property type="component" value="Unassembled WGS sequence"/>
</dbReference>
<dbReference type="Pfam" id="PF09134">
    <property type="entry name" value="Invasin_D3"/>
    <property type="match status" value="7"/>
</dbReference>
<gene>
    <name evidence="5" type="ORF">C4A13_01361</name>
</gene>
<evidence type="ECO:0000313" key="5">
    <source>
        <dbReference type="EMBL" id="RDR23539.1"/>
    </source>
</evidence>
<feature type="domain" description="Big-1" evidence="4">
    <location>
        <begin position="1412"/>
        <end position="1509"/>
    </location>
</feature>
<reference evidence="5 6" key="1">
    <citation type="submission" date="2018-06" db="EMBL/GenBank/DDBJ databases">
        <title>Recombination Drives Gene Content and Phenotype Evolution in Wild Type E. coli Strains.</title>
        <authorList>
            <person name="Field C.M."/>
            <person name="Silander O.K."/>
            <person name="Van Nimwegen E."/>
        </authorList>
    </citation>
    <scope>NUCLEOTIDE SEQUENCE [LARGE SCALE GENOMIC DNA]</scope>
    <source>
        <strain evidence="5 6">SC344</strain>
    </source>
</reference>
<protein>
    <submittedName>
        <fullName evidence="5">Invasin</fullName>
    </submittedName>
</protein>
<comment type="caution">
    <text evidence="5">The sequence shown here is derived from an EMBL/GenBank/DDBJ whole genome shotgun (WGS) entry which is preliminary data.</text>
</comment>
<dbReference type="EMBL" id="QONO01000195">
    <property type="protein sequence ID" value="RDR23539.1"/>
    <property type="molecule type" value="Genomic_DNA"/>
</dbReference>
<dbReference type="PANTHER" id="PTHR39576:SF2">
    <property type="entry name" value="ATTACHING AND EFFACING PROTEIN HOMOLOG-RELATED"/>
    <property type="match status" value="1"/>
</dbReference>
<dbReference type="RefSeq" id="WP_061090844.1">
    <property type="nucleotide sequence ID" value="NZ_CP072689.1"/>
</dbReference>
<comment type="similarity">
    <text evidence="1">Belongs to the intimin/invasin family.</text>
</comment>
<dbReference type="InterPro" id="IPR015217">
    <property type="entry name" value="Invasin_dom_3"/>
</dbReference>
<feature type="compositionally biased region" description="Polar residues" evidence="2">
    <location>
        <begin position="1148"/>
        <end position="1162"/>
    </location>
</feature>
<dbReference type="GO" id="GO:0009279">
    <property type="term" value="C:cell outer membrane"/>
    <property type="evidence" value="ECO:0007669"/>
    <property type="project" value="TreeGrafter"/>
</dbReference>
<dbReference type="SMART" id="SM00634">
    <property type="entry name" value="BID_1"/>
    <property type="match status" value="4"/>
</dbReference>
<dbReference type="GeneID" id="86946405"/>
<dbReference type="GO" id="GO:0007155">
    <property type="term" value="P:cell adhesion"/>
    <property type="evidence" value="ECO:0007669"/>
    <property type="project" value="InterPro"/>
</dbReference>
<evidence type="ECO:0000256" key="1">
    <source>
        <dbReference type="ARBA" id="ARBA00010116"/>
    </source>
</evidence>
<dbReference type="PANTHER" id="PTHR39576">
    <property type="entry name" value="ATTACHING AND EFFACING PROTEIN HOMOLOG-RELATED-RELATED"/>
    <property type="match status" value="1"/>
</dbReference>
<keyword evidence="3" id="KW-0472">Membrane</keyword>
<evidence type="ECO:0000256" key="2">
    <source>
        <dbReference type="SAM" id="MobiDB-lite"/>
    </source>
</evidence>
<dbReference type="InterPro" id="IPR024519">
    <property type="entry name" value="IAT_beta"/>
</dbReference>
<dbReference type="Gene3D" id="2.40.160.160">
    <property type="entry name" value="Inverse autotransporter, beta-domain"/>
    <property type="match status" value="1"/>
</dbReference>
<dbReference type="PROSITE" id="PS51127">
    <property type="entry name" value="BIG1"/>
    <property type="match status" value="4"/>
</dbReference>
<feature type="domain" description="Big-1" evidence="4">
    <location>
        <begin position="1309"/>
        <end position="1404"/>
    </location>
</feature>
<feature type="domain" description="Big-1" evidence="4">
    <location>
        <begin position="1211"/>
        <end position="1302"/>
    </location>
</feature>
<dbReference type="FunFam" id="2.40.160.160:FF:000001">
    <property type="entry name" value="Intimin-like inverse autotransporter SinH"/>
    <property type="match status" value="1"/>
</dbReference>
<keyword evidence="3" id="KW-1133">Transmembrane helix</keyword>
<name>A0A370V3W7_9ESCH</name>
<dbReference type="InterPro" id="IPR003535">
    <property type="entry name" value="Intimin/invasin_bac"/>
</dbReference>
<evidence type="ECO:0000259" key="4">
    <source>
        <dbReference type="PROSITE" id="PS51127"/>
    </source>
</evidence>
<accession>A0A370V3W7</accession>
<dbReference type="Gene3D" id="2.60.40.10">
    <property type="entry name" value="Immunoglobulins"/>
    <property type="match status" value="11"/>
</dbReference>
<evidence type="ECO:0000313" key="6">
    <source>
        <dbReference type="Proteomes" id="UP000254454"/>
    </source>
</evidence>
<keyword evidence="3" id="KW-0812">Transmembrane</keyword>
<sequence>MSRLKKAYKQPRFRYSALAHCVAWANISIQVLFPLAVTFTPTMTARAHNAALPRLSTENTAVATDNNADKNIASFAANAGKFLSSQPDSDATRNFVTGMATAKATQEIQEWLGKYGTARVKLNADKDFSLKDSSLEMLYPIYDTPTDMLFTQGAIHRTDDRTQSNIGFGWRHFSGNDWMAGLNTFIDHDLSRSHTRIGVGAEYWRDYLKLSANGYIRASGWKKSPDIEDYQERPANGWDIRAEGYLPAWPQLGASLMYEQYYGDEVGLFGKDKRQKDPHAISAEVNYTPVPLLTLSAEHKQGKSGQNDTRFGLEVNYRIGEPLEKQLDTDSIRERRVLAGSRYDLVERNNNIVLEYRKAEVIRIALPDRIEGKGGQTVSLGLVVSKATHGLKNVQWEAPSLLAAGGKITGQGNQWQVTLPAYRAGKDNYYAISAVAYDNKGNASKRVQTAVVITGAGMSADRTTLTLDGQSRIQMLANGSAQKPLVLSLRDAEGQPITGMKDQIKTELTFKPAGNIVTRALKSAKSQAQPTLGEITETEAGVYKSVFTTGTQSGEATITVSVDGMSKTVTAELRATMMDVTKSTLSVNETSGDVIADGQKSYTLTLTAVDTDGNPVEGEASRLRFVPQDNSGVTIGTISEIKPGVYSATVSSTRAGNIVVRAFSEQYQLGTLQQTLKFVAGPLDAARSTITLNPDKPVVGGTLTVTWAAKDAYDNPVTGLTPDTPSLTGAAAAGSSVSGWTDNGDGTWIAQISLGTTAGELIVMPKINGQDAAANAAKVTVVADALSSGQSKVSVAADRIKAGESTTVTLVAKDAHGNAISGLSLSASLTGAASEGATVSSWTEKGDGSYVATLTTGGKTGDLHIMPLFNGQPAATDAAQLTVVAGDQAVSNSTLTVKDSVLAVESATELTFSARDQFGNALTDIDTAKLGVSLSGDAASGSSVTGWSHKGNGEYTAILRSGTRAGALNIMPQIDGKNATAKATPINVKAGTVSVDHAEMTVSKTSITVGESVTLTLTMTDKYGNAITGITPETPQFGGDAYNINQQRPSVSQWTDKGNGTYTAVLTAGATGVGELTIMPRVDGSDALKQAVSVTIAAGEMSLVNSTFVADNDAPMIKTTTQLIFTAKDANGNPVRGLKPDAPEISGAASTGTEQPSAGAWTEQSDGTYVTTLTIGSAAGQLVIWPRVNGKDAASQPLLLNVVGNASEANIHDISVNVDNQLADGQSANKVTLTVTDSYGNPLQDQTVTLTLPEGVSSKTGNKVTTNAAGKADIELISTVAGEHKITASVKNSQKTATVKFKADAKTGQASLQVDTAQKAANGNDAFTLTATVEDKHGNPVPGTMVAFNLPRGVTPLNDESTWVKTNDEGKAELRIVSVVAGTYAITATAGNDQTSDAQSITFVADKATATISNIEVIGNRALADGKAKQTYKVTVTDANNNIVKDSEVTLSAEPATLDLEPNGTATTNEQGQAVFTASTTKAAIYTLTAKVNRTDGQVSTKTAESRFVADDKNAVLAVSPERVESLVADGVATATLEITLMSADNPVGGSMWVDIQAPEGVTEDDYQFLPSKADHFVSGKITRKFSTTKPGVYTFTFNTLTYGGYEMQPVTVTINAVEAATEEGEEAIK</sequence>
<organism evidence="5 6">
    <name type="scientific">Escherichia marmotae</name>
    <dbReference type="NCBI Taxonomy" id="1499973"/>
    <lineage>
        <taxon>Bacteria</taxon>
        <taxon>Pseudomonadati</taxon>
        <taxon>Pseudomonadota</taxon>
        <taxon>Gammaproteobacteria</taxon>
        <taxon>Enterobacterales</taxon>
        <taxon>Enterobacteriaceae</taxon>
        <taxon>Escherichia</taxon>
    </lineage>
</organism>
<dbReference type="Pfam" id="PF02369">
    <property type="entry name" value="Big_1"/>
    <property type="match status" value="3"/>
</dbReference>
<feature type="region of interest" description="Disordered" evidence="2">
    <location>
        <begin position="1139"/>
        <end position="1162"/>
    </location>
</feature>
<dbReference type="InterPro" id="IPR013783">
    <property type="entry name" value="Ig-like_fold"/>
</dbReference>
<dbReference type="InterPro" id="IPR008964">
    <property type="entry name" value="Invasin/intimin_cell_adhesion"/>
</dbReference>
<dbReference type="Pfam" id="PF11924">
    <property type="entry name" value="IAT_beta"/>
    <property type="match status" value="1"/>
</dbReference>
<evidence type="ECO:0000256" key="3">
    <source>
        <dbReference type="SAM" id="Phobius"/>
    </source>
</evidence>
<feature type="transmembrane region" description="Helical" evidence="3">
    <location>
        <begin position="21"/>
        <end position="39"/>
    </location>
</feature>
<dbReference type="InterPro" id="IPR038177">
    <property type="entry name" value="IAT_beta_sf"/>
</dbReference>
<dbReference type="SUPFAM" id="SSF49373">
    <property type="entry name" value="Invasin/intimin cell-adhesion fragments"/>
    <property type="match status" value="10"/>
</dbReference>